<gene>
    <name evidence="17" type="ORF">MKK02DRAFT_40128</name>
</gene>
<sequence>MDARPGPEDATTSRHVLLPPAPRVSQVDADELDEGLVGMLAEKVERSMGNIRSNLGVDFKPEISLILKLVVFRLSYFGPLARSSPGARLQNLKMVHDSPNGSLKAPQKLLLLYLLLHPPIFPTYVLTRLRNRALSKQWPDLPAHDWRRKAWKVIVRLEECARVWELAGWGAFLWDGKYPSLLMRIMKLRLVPASPHLQKLVSYEFMNRQLVWSAFTEFAMFSIPLLPPLPAFLAPSALLSPISALLSRPTKIDYSSIPLLPSLSSKTAGGHVSSPAKHQGPLADLPLDTCPICHLRQSAAPRPLDSIGAGSGISLPPISGSGQDEAAGQEETRIFVPAQSDCWGGCRWCYYCIGEELYKHHESVKRRQKEKGGGGKKGRKFADGEKEEEQKDKGWSCLRCGGSVSRAWRVGAGDGREGMRRILGETSGQAISGE</sequence>
<feature type="domain" description="Pex N-terminal" evidence="16">
    <location>
        <begin position="33"/>
        <end position="227"/>
    </location>
</feature>
<dbReference type="PANTHER" id="PTHR23350:SF4">
    <property type="entry name" value="PEROXISOME BIOGENESIS FACTOR 2"/>
    <property type="match status" value="1"/>
</dbReference>
<dbReference type="GO" id="GO:0008270">
    <property type="term" value="F:zinc ion binding"/>
    <property type="evidence" value="ECO:0007669"/>
    <property type="project" value="UniProtKB-KW"/>
</dbReference>
<feature type="compositionally biased region" description="Basic residues" evidence="15">
    <location>
        <begin position="363"/>
        <end position="379"/>
    </location>
</feature>
<keyword evidence="18" id="KW-1185">Reference proteome</keyword>
<evidence type="ECO:0000256" key="5">
    <source>
        <dbReference type="ARBA" id="ARBA00022679"/>
    </source>
</evidence>
<evidence type="ECO:0000256" key="9">
    <source>
        <dbReference type="ARBA" id="ARBA00022786"/>
    </source>
</evidence>
<keyword evidence="4" id="KW-0813">Transport</keyword>
<dbReference type="AlphaFoldDB" id="A0AA38HG46"/>
<evidence type="ECO:0000256" key="3">
    <source>
        <dbReference type="ARBA" id="ARBA00008704"/>
    </source>
</evidence>
<evidence type="ECO:0000256" key="8">
    <source>
        <dbReference type="ARBA" id="ARBA00022771"/>
    </source>
</evidence>
<keyword evidence="5" id="KW-0808">Transferase</keyword>
<dbReference type="PANTHER" id="PTHR23350">
    <property type="entry name" value="PEROXISOME ASSEMBLY PROTEIN 10"/>
    <property type="match status" value="1"/>
</dbReference>
<organism evidence="17 18">
    <name type="scientific">Dioszegia hungarica</name>
    <dbReference type="NCBI Taxonomy" id="4972"/>
    <lineage>
        <taxon>Eukaryota</taxon>
        <taxon>Fungi</taxon>
        <taxon>Dikarya</taxon>
        <taxon>Basidiomycota</taxon>
        <taxon>Agaricomycotina</taxon>
        <taxon>Tremellomycetes</taxon>
        <taxon>Tremellales</taxon>
        <taxon>Bulleribasidiaceae</taxon>
        <taxon>Dioszegia</taxon>
    </lineage>
</organism>
<reference evidence="17" key="1">
    <citation type="journal article" date="2022" name="G3 (Bethesda)">
        <title>High quality genome of the basidiomycete yeast Dioszegia hungarica PDD-24b-2 isolated from cloud water.</title>
        <authorList>
            <person name="Jarrige D."/>
            <person name="Haridas S."/>
            <person name="Bleykasten-Grosshans C."/>
            <person name="Joly M."/>
            <person name="Nadalig T."/>
            <person name="Sancelme M."/>
            <person name="Vuilleumier S."/>
            <person name="Grigoriev I.V."/>
            <person name="Amato P."/>
            <person name="Bringel F."/>
        </authorList>
    </citation>
    <scope>NUCLEOTIDE SEQUENCE</scope>
    <source>
        <strain evidence="17">PDD-24b-2</strain>
    </source>
</reference>
<evidence type="ECO:0000256" key="6">
    <source>
        <dbReference type="ARBA" id="ARBA00022692"/>
    </source>
</evidence>
<evidence type="ECO:0000259" key="16">
    <source>
        <dbReference type="Pfam" id="PF04757"/>
    </source>
</evidence>
<feature type="region of interest" description="Disordered" evidence="15">
    <location>
        <begin position="415"/>
        <end position="434"/>
    </location>
</feature>
<dbReference type="Pfam" id="PF04757">
    <property type="entry name" value="Pex2_Pex12"/>
    <property type="match status" value="1"/>
</dbReference>
<keyword evidence="7" id="KW-0479">Metal-binding</keyword>
<dbReference type="GeneID" id="77730167"/>
<dbReference type="Proteomes" id="UP001164286">
    <property type="component" value="Unassembled WGS sequence"/>
</dbReference>
<comment type="similarity">
    <text evidence="3">Belongs to the pex2/pex10/pex12 family.</text>
</comment>
<evidence type="ECO:0000256" key="15">
    <source>
        <dbReference type="SAM" id="MobiDB-lite"/>
    </source>
</evidence>
<evidence type="ECO:0000256" key="10">
    <source>
        <dbReference type="ARBA" id="ARBA00022833"/>
    </source>
</evidence>
<keyword evidence="14" id="KW-0576">Peroxisome</keyword>
<keyword evidence="13" id="KW-0472">Membrane</keyword>
<protein>
    <submittedName>
        <fullName evidence="17">Pex12 amino terminal region-domain-containing protein</fullName>
    </submittedName>
</protein>
<keyword evidence="11" id="KW-0653">Protein transport</keyword>
<keyword evidence="6" id="KW-0812">Transmembrane</keyword>
<evidence type="ECO:0000256" key="1">
    <source>
        <dbReference type="ARBA" id="ARBA00004585"/>
    </source>
</evidence>
<keyword evidence="10" id="KW-0862">Zinc</keyword>
<evidence type="ECO:0000256" key="7">
    <source>
        <dbReference type="ARBA" id="ARBA00022723"/>
    </source>
</evidence>
<evidence type="ECO:0000313" key="17">
    <source>
        <dbReference type="EMBL" id="KAI9639802.1"/>
    </source>
</evidence>
<dbReference type="InterPro" id="IPR025654">
    <property type="entry name" value="PEX2/10"/>
</dbReference>
<comment type="subcellular location">
    <subcellularLocation>
        <location evidence="1">Peroxisome membrane</location>
        <topology evidence="1">Multi-pass membrane protein</topology>
    </subcellularLocation>
</comment>
<keyword evidence="9" id="KW-0833">Ubl conjugation pathway</keyword>
<evidence type="ECO:0000256" key="11">
    <source>
        <dbReference type="ARBA" id="ARBA00022927"/>
    </source>
</evidence>
<name>A0AA38HG46_9TREE</name>
<dbReference type="GO" id="GO:0016567">
    <property type="term" value="P:protein ubiquitination"/>
    <property type="evidence" value="ECO:0007669"/>
    <property type="project" value="UniProtKB-ARBA"/>
</dbReference>
<evidence type="ECO:0000256" key="14">
    <source>
        <dbReference type="ARBA" id="ARBA00023140"/>
    </source>
</evidence>
<evidence type="ECO:0000256" key="4">
    <source>
        <dbReference type="ARBA" id="ARBA00022448"/>
    </source>
</evidence>
<proteinExistence type="inferred from homology"/>
<evidence type="ECO:0000256" key="2">
    <source>
        <dbReference type="ARBA" id="ARBA00004906"/>
    </source>
</evidence>
<dbReference type="RefSeq" id="XP_052949579.1">
    <property type="nucleotide sequence ID" value="XM_053090962.1"/>
</dbReference>
<keyword evidence="12" id="KW-1133">Transmembrane helix</keyword>
<feature type="compositionally biased region" description="Basic and acidic residues" evidence="15">
    <location>
        <begin position="380"/>
        <end position="393"/>
    </location>
</feature>
<evidence type="ECO:0000256" key="12">
    <source>
        <dbReference type="ARBA" id="ARBA00022989"/>
    </source>
</evidence>
<dbReference type="GO" id="GO:0016562">
    <property type="term" value="P:protein import into peroxisome matrix, receptor recycling"/>
    <property type="evidence" value="ECO:0007669"/>
    <property type="project" value="UniProtKB-ARBA"/>
</dbReference>
<evidence type="ECO:0000256" key="13">
    <source>
        <dbReference type="ARBA" id="ARBA00023136"/>
    </source>
</evidence>
<evidence type="ECO:0000313" key="18">
    <source>
        <dbReference type="Proteomes" id="UP001164286"/>
    </source>
</evidence>
<dbReference type="GO" id="GO:0016740">
    <property type="term" value="F:transferase activity"/>
    <property type="evidence" value="ECO:0007669"/>
    <property type="project" value="UniProtKB-KW"/>
</dbReference>
<dbReference type="EMBL" id="JAKWFO010000001">
    <property type="protein sequence ID" value="KAI9639802.1"/>
    <property type="molecule type" value="Genomic_DNA"/>
</dbReference>
<dbReference type="GO" id="GO:0005778">
    <property type="term" value="C:peroxisomal membrane"/>
    <property type="evidence" value="ECO:0007669"/>
    <property type="project" value="UniProtKB-SubCell"/>
</dbReference>
<keyword evidence="8" id="KW-0863">Zinc-finger</keyword>
<comment type="caution">
    <text evidence="17">The sequence shown here is derived from an EMBL/GenBank/DDBJ whole genome shotgun (WGS) entry which is preliminary data.</text>
</comment>
<accession>A0AA38HG46</accession>
<feature type="region of interest" description="Disordered" evidence="15">
    <location>
        <begin position="363"/>
        <end position="393"/>
    </location>
</feature>
<comment type="pathway">
    <text evidence="2">Protein modification; protein ubiquitination.</text>
</comment>
<dbReference type="InterPro" id="IPR006845">
    <property type="entry name" value="Pex_N"/>
</dbReference>